<evidence type="ECO:0000256" key="1">
    <source>
        <dbReference type="SAM" id="MobiDB-lite"/>
    </source>
</evidence>
<proteinExistence type="predicted"/>
<keyword evidence="2" id="KW-1133">Transmembrane helix</keyword>
<gene>
    <name evidence="4" type="ORF">Ae201684_004589</name>
</gene>
<dbReference type="EMBL" id="VJMJ01000058">
    <property type="protein sequence ID" value="KAF0739888.1"/>
    <property type="molecule type" value="Genomic_DNA"/>
</dbReference>
<evidence type="ECO:0000256" key="2">
    <source>
        <dbReference type="SAM" id="Phobius"/>
    </source>
</evidence>
<accession>A0A6G0XHS7</accession>
<keyword evidence="3" id="KW-0732">Signal</keyword>
<sequence length="362" mass="39080">MPRRRFLQFLLVVFPSAASSDAPTTAQTCCATCLAQPNVGAADAVDFTACSAAQTTCCFDQTCSPAAFGTPTFDLTLVSFVGTSMVFPSGNWLRLQWPAATDVKYIALKTNQPKLSQVTNASVSATAKDTTFFICPTIEGTLYLRGFAAGGCTASKELNITISPGNGTNACSDSSLPTLPPASLTDSDCDPVRGAIVNGICTCLEDYAGPPQCLSNSVWRRWGQIVTYIAGGLSALTAMFGLYRFYKMRKAKQERLEMEQHRLDNSSDGHIHDTPQCTTWNKPMDTPPLLPPQSQASLRSKKDDDSMLKTKLAPIPRRDTRMESDEVVILASPKSTATWNAMVHRGVAEDDDNDGGAQEYTL</sequence>
<keyword evidence="2" id="KW-0472">Membrane</keyword>
<dbReference type="VEuPathDB" id="FungiDB:AeMF1_011399"/>
<protein>
    <recommendedName>
        <fullName evidence="6">EGF-like domain-containing protein</fullName>
    </recommendedName>
</protein>
<feature type="region of interest" description="Disordered" evidence="1">
    <location>
        <begin position="260"/>
        <end position="320"/>
    </location>
</feature>
<reference evidence="4 5" key="1">
    <citation type="submission" date="2019-07" db="EMBL/GenBank/DDBJ databases">
        <title>Genomics analysis of Aphanomyces spp. identifies a new class of oomycete effector associated with host adaptation.</title>
        <authorList>
            <person name="Gaulin E."/>
        </authorList>
    </citation>
    <scope>NUCLEOTIDE SEQUENCE [LARGE SCALE GENOMIC DNA]</scope>
    <source>
        <strain evidence="4 5">ATCC 201684</strain>
    </source>
</reference>
<feature type="signal peptide" evidence="3">
    <location>
        <begin position="1"/>
        <end position="20"/>
    </location>
</feature>
<dbReference type="Proteomes" id="UP000481153">
    <property type="component" value="Unassembled WGS sequence"/>
</dbReference>
<feature type="compositionally biased region" description="Basic and acidic residues" evidence="1">
    <location>
        <begin position="260"/>
        <end position="273"/>
    </location>
</feature>
<evidence type="ECO:0000313" key="4">
    <source>
        <dbReference type="EMBL" id="KAF0739888.1"/>
    </source>
</evidence>
<keyword evidence="2" id="KW-0812">Transmembrane</keyword>
<name>A0A6G0XHS7_9STRA</name>
<keyword evidence="5" id="KW-1185">Reference proteome</keyword>
<dbReference type="AlphaFoldDB" id="A0A6G0XHS7"/>
<feature type="transmembrane region" description="Helical" evidence="2">
    <location>
        <begin position="225"/>
        <end position="246"/>
    </location>
</feature>
<organism evidence="4 5">
    <name type="scientific">Aphanomyces euteiches</name>
    <dbReference type="NCBI Taxonomy" id="100861"/>
    <lineage>
        <taxon>Eukaryota</taxon>
        <taxon>Sar</taxon>
        <taxon>Stramenopiles</taxon>
        <taxon>Oomycota</taxon>
        <taxon>Saprolegniomycetes</taxon>
        <taxon>Saprolegniales</taxon>
        <taxon>Verrucalvaceae</taxon>
        <taxon>Aphanomyces</taxon>
    </lineage>
</organism>
<evidence type="ECO:0008006" key="6">
    <source>
        <dbReference type="Google" id="ProtNLM"/>
    </source>
</evidence>
<evidence type="ECO:0000256" key="3">
    <source>
        <dbReference type="SAM" id="SignalP"/>
    </source>
</evidence>
<comment type="caution">
    <text evidence="4">The sequence shown here is derived from an EMBL/GenBank/DDBJ whole genome shotgun (WGS) entry which is preliminary data.</text>
</comment>
<feature type="chain" id="PRO_5026196722" description="EGF-like domain-containing protein" evidence="3">
    <location>
        <begin position="21"/>
        <end position="362"/>
    </location>
</feature>
<evidence type="ECO:0000313" key="5">
    <source>
        <dbReference type="Proteomes" id="UP000481153"/>
    </source>
</evidence>